<dbReference type="CDD" id="cd10283">
    <property type="entry name" value="MnuA_DNase1-like"/>
    <property type="match status" value="1"/>
</dbReference>
<dbReference type="SUPFAM" id="SSF56219">
    <property type="entry name" value="DNase I-like"/>
    <property type="match status" value="1"/>
</dbReference>
<dbReference type="InterPro" id="IPR018511">
    <property type="entry name" value="Hemolysin-typ_Ca-bd_CS"/>
</dbReference>
<name>A0A5C7SMK0_THASP</name>
<sequence>RIKKATNRFPAGSADAIALANENQRRLLVLNDGSSGQNPNPTPYIGSGNTVRAGDTVVGNLVGILDQGPINTSSPATLDYRLHPTETPAFTRTNPRTPAPAAVGGNVKVASFNVLNYFNGNGSGGGFPTSRGASSAAEFERQRTKIIGALSALDADVVGLMEIENDGHGAQSAIQDLVNGLNAAMGAGTYAVVPDPANGTGSDEIKVALIYKPAKVSRVGASLSDPAAINNRPPLAQTFAALNGEKFSVVVNHFKSKSCSDAAGADLDQGDGQGCYNARRIDQARQLLAFIGQVRTAAGDDDVVVIGDLNAYGKEDPVAQLTQAGFIDQLAAREANPYSYVFDGETGYLDHALTSASLNSQLAGVGHWHINADEPSFIDYNLEFKQPACAACEPDLYSATPYRSSDHDPVIVGLQLVRKLNGTAGRDTLAGTPGDDLISGGDGADTLTGGAGADTFVYRSLREAGDTITDFVPGTDRLHLGALLASLGYTGTQPLADGYLKLVSTPAGTSVQIDADGSAGSAVARPLVLLKGVAASSLDAARDIIVAP</sequence>
<feature type="domain" description="Endonuclease/exonuclease/phosphatase" evidence="1">
    <location>
        <begin position="111"/>
        <end position="407"/>
    </location>
</feature>
<dbReference type="InterPro" id="IPR001343">
    <property type="entry name" value="Hemolysn_Ca-bd"/>
</dbReference>
<reference evidence="2 3" key="1">
    <citation type="submission" date="2018-09" db="EMBL/GenBank/DDBJ databases">
        <title>Metagenome Assembled Genomes from an Advanced Water Purification Facility.</title>
        <authorList>
            <person name="Stamps B.W."/>
            <person name="Spear J.R."/>
        </authorList>
    </citation>
    <scope>NUCLEOTIDE SEQUENCE [LARGE SCALE GENOMIC DNA]</scope>
    <source>
        <strain evidence="2">Bin_27_1</strain>
    </source>
</reference>
<dbReference type="InterPro" id="IPR005135">
    <property type="entry name" value="Endo/exonuclease/phosphatase"/>
</dbReference>
<dbReference type="RefSeq" id="WP_276659021.1">
    <property type="nucleotide sequence ID" value="NZ_SSFD01000193.1"/>
</dbReference>
<dbReference type="NCBIfam" id="NF033681">
    <property type="entry name" value="ExeM_NucH_DNase"/>
    <property type="match status" value="1"/>
</dbReference>
<dbReference type="PANTHER" id="PTHR42834">
    <property type="entry name" value="ENDONUCLEASE/EXONUCLEASE/PHOSPHATASE FAMILY PROTEIN (AFU_ORTHOLOGUE AFUA_3G09210)"/>
    <property type="match status" value="1"/>
</dbReference>
<dbReference type="GO" id="GO:0005509">
    <property type="term" value="F:calcium ion binding"/>
    <property type="evidence" value="ECO:0007669"/>
    <property type="project" value="InterPro"/>
</dbReference>
<dbReference type="Pfam" id="PF03372">
    <property type="entry name" value="Exo_endo_phos"/>
    <property type="match status" value="1"/>
</dbReference>
<dbReference type="PANTHER" id="PTHR42834:SF1">
    <property type="entry name" value="ENDONUCLEASE_EXONUCLEASE_PHOSPHATASE FAMILY PROTEIN (AFU_ORTHOLOGUE AFUA_3G09210)"/>
    <property type="match status" value="1"/>
</dbReference>
<keyword evidence="2" id="KW-0378">Hydrolase</keyword>
<protein>
    <submittedName>
        <fullName evidence="2">ExeM/NucH family extracellular endonuclease</fullName>
    </submittedName>
</protein>
<dbReference type="PROSITE" id="PS00330">
    <property type="entry name" value="HEMOLYSIN_CALCIUM"/>
    <property type="match status" value="2"/>
</dbReference>
<evidence type="ECO:0000259" key="1">
    <source>
        <dbReference type="Pfam" id="PF03372"/>
    </source>
</evidence>
<dbReference type="InterPro" id="IPR047971">
    <property type="entry name" value="ExeM-like"/>
</dbReference>
<dbReference type="Proteomes" id="UP000321192">
    <property type="component" value="Unassembled WGS sequence"/>
</dbReference>
<dbReference type="Gene3D" id="3.60.10.10">
    <property type="entry name" value="Endonuclease/exonuclease/phosphatase"/>
    <property type="match status" value="1"/>
</dbReference>
<dbReference type="Pfam" id="PF00353">
    <property type="entry name" value="HemolysinCabind"/>
    <property type="match status" value="1"/>
</dbReference>
<keyword evidence="2" id="KW-0255">Endonuclease</keyword>
<organism evidence="2 3">
    <name type="scientific">Thauera aminoaromatica</name>
    <dbReference type="NCBI Taxonomy" id="164330"/>
    <lineage>
        <taxon>Bacteria</taxon>
        <taxon>Pseudomonadati</taxon>
        <taxon>Pseudomonadota</taxon>
        <taxon>Betaproteobacteria</taxon>
        <taxon>Rhodocyclales</taxon>
        <taxon>Zoogloeaceae</taxon>
        <taxon>Thauera</taxon>
    </lineage>
</organism>
<dbReference type="SUPFAM" id="SSF51120">
    <property type="entry name" value="beta-Roll"/>
    <property type="match status" value="1"/>
</dbReference>
<dbReference type="EMBL" id="SSFD01000193">
    <property type="protein sequence ID" value="TXH83971.1"/>
    <property type="molecule type" value="Genomic_DNA"/>
</dbReference>
<proteinExistence type="predicted"/>
<dbReference type="AlphaFoldDB" id="A0A5C7SMK0"/>
<evidence type="ECO:0000313" key="2">
    <source>
        <dbReference type="EMBL" id="TXH83971.1"/>
    </source>
</evidence>
<accession>A0A5C7SMK0</accession>
<feature type="non-terminal residue" evidence="2">
    <location>
        <position position="1"/>
    </location>
</feature>
<keyword evidence="2" id="KW-0540">Nuclease</keyword>
<dbReference type="GO" id="GO:0004519">
    <property type="term" value="F:endonuclease activity"/>
    <property type="evidence" value="ECO:0007669"/>
    <property type="project" value="UniProtKB-KW"/>
</dbReference>
<dbReference type="InterPro" id="IPR019960">
    <property type="entry name" value="T1SS_VCA0849"/>
</dbReference>
<dbReference type="Gene3D" id="2.150.10.10">
    <property type="entry name" value="Serralysin-like metalloprotease, C-terminal"/>
    <property type="match status" value="1"/>
</dbReference>
<gene>
    <name evidence="2" type="ORF">E6Q80_12525</name>
</gene>
<dbReference type="InterPro" id="IPR036691">
    <property type="entry name" value="Endo/exonu/phosph_ase_sf"/>
</dbReference>
<dbReference type="GO" id="GO:0005615">
    <property type="term" value="C:extracellular space"/>
    <property type="evidence" value="ECO:0007669"/>
    <property type="project" value="InterPro"/>
</dbReference>
<dbReference type="PRINTS" id="PR00313">
    <property type="entry name" value="CABNDNGRPT"/>
</dbReference>
<dbReference type="InterPro" id="IPR011049">
    <property type="entry name" value="Serralysin-like_metalloprot_C"/>
</dbReference>
<evidence type="ECO:0000313" key="3">
    <source>
        <dbReference type="Proteomes" id="UP000321192"/>
    </source>
</evidence>
<comment type="caution">
    <text evidence="2">The sequence shown here is derived from an EMBL/GenBank/DDBJ whole genome shotgun (WGS) entry which is preliminary data.</text>
</comment>
<dbReference type="NCBIfam" id="TIGR03661">
    <property type="entry name" value="T1SS_VCA0849"/>
    <property type="match status" value="1"/>
</dbReference>